<keyword evidence="2" id="KW-0472">Membrane</keyword>
<evidence type="ECO:0000313" key="3">
    <source>
        <dbReference type="EMBL" id="MBB6039241.1"/>
    </source>
</evidence>
<evidence type="ECO:0000256" key="2">
    <source>
        <dbReference type="SAM" id="Phobius"/>
    </source>
</evidence>
<organism evidence="3 4">
    <name type="scientific">Phytomonospora endophytica</name>
    <dbReference type="NCBI Taxonomy" id="714109"/>
    <lineage>
        <taxon>Bacteria</taxon>
        <taxon>Bacillati</taxon>
        <taxon>Actinomycetota</taxon>
        <taxon>Actinomycetes</taxon>
        <taxon>Micromonosporales</taxon>
        <taxon>Micromonosporaceae</taxon>
        <taxon>Phytomonospora</taxon>
    </lineage>
</organism>
<dbReference type="AlphaFoldDB" id="A0A841FPK5"/>
<accession>A0A841FPK5</accession>
<keyword evidence="4" id="KW-1185">Reference proteome</keyword>
<gene>
    <name evidence="3" type="ORF">HNR73_007132</name>
</gene>
<keyword evidence="2" id="KW-1133">Transmembrane helix</keyword>
<dbReference type="Proteomes" id="UP000548476">
    <property type="component" value="Unassembled WGS sequence"/>
</dbReference>
<evidence type="ECO:0000256" key="1">
    <source>
        <dbReference type="SAM" id="MobiDB-lite"/>
    </source>
</evidence>
<feature type="transmembrane region" description="Helical" evidence="2">
    <location>
        <begin position="20"/>
        <end position="41"/>
    </location>
</feature>
<sequence length="107" mass="12636">MLGAILSFAVEWELSWLNLQAAGLILMAAGALWLVIFFRVWNKRRAAQRQRRTIIEERHVPRTVIDEEHVPRTVVEERHVARGDYDDRQAEPPARERRRVIRRGERA</sequence>
<reference evidence="3 4" key="1">
    <citation type="submission" date="2020-08" db="EMBL/GenBank/DDBJ databases">
        <title>Genomic Encyclopedia of Type Strains, Phase IV (KMG-IV): sequencing the most valuable type-strain genomes for metagenomic binning, comparative biology and taxonomic classification.</title>
        <authorList>
            <person name="Goeker M."/>
        </authorList>
    </citation>
    <scope>NUCLEOTIDE SEQUENCE [LARGE SCALE GENOMIC DNA]</scope>
    <source>
        <strain evidence="3 4">YIM 65646</strain>
    </source>
</reference>
<evidence type="ECO:0000313" key="4">
    <source>
        <dbReference type="Proteomes" id="UP000548476"/>
    </source>
</evidence>
<proteinExistence type="predicted"/>
<comment type="caution">
    <text evidence="3">The sequence shown here is derived from an EMBL/GenBank/DDBJ whole genome shotgun (WGS) entry which is preliminary data.</text>
</comment>
<dbReference type="EMBL" id="JACHGT010000020">
    <property type="protein sequence ID" value="MBB6039241.1"/>
    <property type="molecule type" value="Genomic_DNA"/>
</dbReference>
<feature type="compositionally biased region" description="Basic and acidic residues" evidence="1">
    <location>
        <begin position="78"/>
        <end position="95"/>
    </location>
</feature>
<feature type="region of interest" description="Disordered" evidence="1">
    <location>
        <begin position="78"/>
        <end position="107"/>
    </location>
</feature>
<protein>
    <submittedName>
        <fullName evidence="3">Uncharacterized protein</fullName>
    </submittedName>
</protein>
<name>A0A841FPK5_9ACTN</name>
<keyword evidence="2" id="KW-0812">Transmembrane</keyword>